<sequence>MRIGDSDLDVARIGFGGNVLGWTADEATGHAVLNAYVEAGGNFIDTADGYSHWASGNRGGESETIIGSWLRARGHHDDLVIATKVSTKPDRRGLAPDNVRLAVDESLGRLGVEAIDLYYAHFDDPVVPLGETVAVFEEIRAAGKIRHVALSNYAPERIEEWMALAAEQGAAAPVALQPHYNLLHRGDVEGPGGRGGVAARHGLGLVPYFSLAAGFLAGKYRRDEMPTGARSGMVADYLRPECFDVVDAVVEIAAAHGVEPASVALAWLRDRPGVVAPLASARSLAQLPAITTALDLVLAPEEVDRLTRLSDAVA</sequence>
<reference evidence="2" key="2">
    <citation type="submission" date="2020-09" db="EMBL/GenBank/DDBJ databases">
        <authorList>
            <person name="Sun Q."/>
            <person name="Zhou Y."/>
        </authorList>
    </citation>
    <scope>NUCLEOTIDE SEQUENCE</scope>
    <source>
        <strain evidence="2">CGMCC 4.7372</strain>
    </source>
</reference>
<dbReference type="Gene3D" id="3.20.20.100">
    <property type="entry name" value="NADP-dependent oxidoreductase domain"/>
    <property type="match status" value="1"/>
</dbReference>
<dbReference type="Pfam" id="PF00248">
    <property type="entry name" value="Aldo_ket_red"/>
    <property type="match status" value="1"/>
</dbReference>
<dbReference type="InterPro" id="IPR036812">
    <property type="entry name" value="NAD(P)_OxRdtase_dom_sf"/>
</dbReference>
<proteinExistence type="predicted"/>
<protein>
    <submittedName>
        <fullName evidence="2">Oxidoreductase</fullName>
    </submittedName>
</protein>
<dbReference type="GO" id="GO:0005829">
    <property type="term" value="C:cytosol"/>
    <property type="evidence" value="ECO:0007669"/>
    <property type="project" value="TreeGrafter"/>
</dbReference>
<organism evidence="2 3">
    <name type="scientific">Actinomyces gaoshouyii</name>
    <dbReference type="NCBI Taxonomy" id="1960083"/>
    <lineage>
        <taxon>Bacteria</taxon>
        <taxon>Bacillati</taxon>
        <taxon>Actinomycetota</taxon>
        <taxon>Actinomycetes</taxon>
        <taxon>Actinomycetales</taxon>
        <taxon>Actinomycetaceae</taxon>
        <taxon>Actinomyces</taxon>
    </lineage>
</organism>
<dbReference type="EMBL" id="BMNJ01000002">
    <property type="protein sequence ID" value="GGO97139.1"/>
    <property type="molecule type" value="Genomic_DNA"/>
</dbReference>
<dbReference type="PANTHER" id="PTHR43364">
    <property type="entry name" value="NADH-SPECIFIC METHYLGLYOXAL REDUCTASE-RELATED"/>
    <property type="match status" value="1"/>
</dbReference>
<dbReference type="InterPro" id="IPR050523">
    <property type="entry name" value="AKR_Detox_Biosynth"/>
</dbReference>
<dbReference type="Proteomes" id="UP000614239">
    <property type="component" value="Unassembled WGS sequence"/>
</dbReference>
<evidence type="ECO:0000313" key="3">
    <source>
        <dbReference type="Proteomes" id="UP000614239"/>
    </source>
</evidence>
<accession>A0A8H9H9J7</accession>
<gene>
    <name evidence="2" type="primary">mocA</name>
    <name evidence="2" type="ORF">GCM10011612_09030</name>
</gene>
<evidence type="ECO:0000313" key="2">
    <source>
        <dbReference type="EMBL" id="GGO97139.1"/>
    </source>
</evidence>
<evidence type="ECO:0000259" key="1">
    <source>
        <dbReference type="Pfam" id="PF00248"/>
    </source>
</evidence>
<reference evidence="2" key="1">
    <citation type="journal article" date="2014" name="Int. J. Syst. Evol. Microbiol.">
        <title>Complete genome sequence of Corynebacterium casei LMG S-19264T (=DSM 44701T), isolated from a smear-ripened cheese.</title>
        <authorList>
            <consortium name="US DOE Joint Genome Institute (JGI-PGF)"/>
            <person name="Walter F."/>
            <person name="Albersmeier A."/>
            <person name="Kalinowski J."/>
            <person name="Ruckert C."/>
        </authorList>
    </citation>
    <scope>NUCLEOTIDE SEQUENCE</scope>
    <source>
        <strain evidence="2">CGMCC 4.7372</strain>
    </source>
</reference>
<dbReference type="InterPro" id="IPR023210">
    <property type="entry name" value="NADP_OxRdtase_dom"/>
</dbReference>
<name>A0A8H9H9J7_9ACTO</name>
<dbReference type="PANTHER" id="PTHR43364:SF6">
    <property type="entry name" value="OXIDOREDUCTASE-RELATED"/>
    <property type="match status" value="1"/>
</dbReference>
<dbReference type="AlphaFoldDB" id="A0A8H9H9J7"/>
<keyword evidence="3" id="KW-1185">Reference proteome</keyword>
<comment type="caution">
    <text evidence="2">The sequence shown here is derived from an EMBL/GenBank/DDBJ whole genome shotgun (WGS) entry which is preliminary data.</text>
</comment>
<dbReference type="RefSeq" id="WP_080462962.1">
    <property type="nucleotide sequence ID" value="NZ_BMNJ01000002.1"/>
</dbReference>
<dbReference type="OrthoDB" id="9768793at2"/>
<feature type="domain" description="NADP-dependent oxidoreductase" evidence="1">
    <location>
        <begin position="12"/>
        <end position="309"/>
    </location>
</feature>
<dbReference type="SUPFAM" id="SSF51430">
    <property type="entry name" value="NAD(P)-linked oxidoreductase"/>
    <property type="match status" value="1"/>
</dbReference>